<keyword evidence="1" id="KW-0472">Membrane</keyword>
<dbReference type="InterPro" id="IPR019387">
    <property type="entry name" value="SAYSvFN_dom"/>
</dbReference>
<gene>
    <name evidence="3" type="ORF">RND81_06G219800</name>
</gene>
<reference evidence="3" key="1">
    <citation type="submission" date="2024-03" db="EMBL/GenBank/DDBJ databases">
        <title>WGS assembly of Saponaria officinalis var. Norfolk2.</title>
        <authorList>
            <person name="Jenkins J."/>
            <person name="Shu S."/>
            <person name="Grimwood J."/>
            <person name="Barry K."/>
            <person name="Goodstein D."/>
            <person name="Schmutz J."/>
            <person name="Leebens-Mack J."/>
            <person name="Osbourn A."/>
        </authorList>
    </citation>
    <scope>NUCLEOTIDE SEQUENCE [LARGE SCALE GENOMIC DNA]</scope>
    <source>
        <strain evidence="3">JIC</strain>
    </source>
</reference>
<organism evidence="3 4">
    <name type="scientific">Saponaria officinalis</name>
    <name type="common">Common soapwort</name>
    <name type="synonym">Lychnis saponaria</name>
    <dbReference type="NCBI Taxonomy" id="3572"/>
    <lineage>
        <taxon>Eukaryota</taxon>
        <taxon>Viridiplantae</taxon>
        <taxon>Streptophyta</taxon>
        <taxon>Embryophyta</taxon>
        <taxon>Tracheophyta</taxon>
        <taxon>Spermatophyta</taxon>
        <taxon>Magnoliopsida</taxon>
        <taxon>eudicotyledons</taxon>
        <taxon>Gunneridae</taxon>
        <taxon>Pentapetalae</taxon>
        <taxon>Caryophyllales</taxon>
        <taxon>Caryophyllaceae</taxon>
        <taxon>Caryophylleae</taxon>
        <taxon>Saponaria</taxon>
    </lineage>
</organism>
<keyword evidence="4" id="KW-1185">Reference proteome</keyword>
<evidence type="ECO:0000313" key="4">
    <source>
        <dbReference type="Proteomes" id="UP001443914"/>
    </source>
</evidence>
<accession>A0AAW1KEF8</accession>
<proteinExistence type="predicted"/>
<evidence type="ECO:0000313" key="3">
    <source>
        <dbReference type="EMBL" id="KAK9716233.1"/>
    </source>
</evidence>
<feature type="domain" description="SAYSvFN" evidence="2">
    <location>
        <begin position="139"/>
        <end position="205"/>
    </location>
</feature>
<protein>
    <recommendedName>
        <fullName evidence="2">SAYSvFN domain-containing protein</fullName>
    </recommendedName>
</protein>
<evidence type="ECO:0000259" key="2">
    <source>
        <dbReference type="Pfam" id="PF10260"/>
    </source>
</evidence>
<dbReference type="Pfam" id="PF10260">
    <property type="entry name" value="SAYSvFN"/>
    <property type="match status" value="1"/>
</dbReference>
<keyword evidence="1" id="KW-0812">Transmembrane</keyword>
<keyword evidence="1" id="KW-1133">Transmembrane helix</keyword>
<feature type="transmembrane region" description="Helical" evidence="1">
    <location>
        <begin position="123"/>
        <end position="148"/>
    </location>
</feature>
<dbReference type="InterPro" id="IPR039159">
    <property type="entry name" value="SAYSD1"/>
</dbReference>
<sequence length="220" mass="25169">MGEIIDESSDLAHNKSPQINLNTIIPSHTKVHGVGKFDAEDEHLLTESVRLTSRGKTQHYSKNGEAAYTQLADDDSFVVAVRPKSEEEESEDDDLKFELPESASRWKRRLFYVLHDKLKFPDIVLMAIFSLSVKAWVFTIVWFMLAPVAHRWEFGRLFIIATGFALIFMNLGRRKQGELSAYSIFNKDFRELPGTFNADRIDRDIRAGQLSGTIYNLMPV</sequence>
<dbReference type="AlphaFoldDB" id="A0AAW1KEF8"/>
<evidence type="ECO:0000256" key="1">
    <source>
        <dbReference type="SAM" id="Phobius"/>
    </source>
</evidence>
<feature type="transmembrane region" description="Helical" evidence="1">
    <location>
        <begin position="154"/>
        <end position="172"/>
    </location>
</feature>
<dbReference type="EMBL" id="JBDFQZ010000006">
    <property type="protein sequence ID" value="KAK9716233.1"/>
    <property type="molecule type" value="Genomic_DNA"/>
</dbReference>
<dbReference type="PANTHER" id="PTHR13527:SF0">
    <property type="entry name" value="SAYSVFN DOMAIN-CONTAINING PROTEIN 1"/>
    <property type="match status" value="1"/>
</dbReference>
<dbReference type="PANTHER" id="PTHR13527">
    <property type="entry name" value="SAYSVFN DOMAIN-CONTAINING PROTEIN 1"/>
    <property type="match status" value="1"/>
</dbReference>
<dbReference type="Proteomes" id="UP001443914">
    <property type="component" value="Unassembled WGS sequence"/>
</dbReference>
<name>A0AAW1KEF8_SAPOF</name>
<comment type="caution">
    <text evidence="3">The sequence shown here is derived from an EMBL/GenBank/DDBJ whole genome shotgun (WGS) entry which is preliminary data.</text>
</comment>